<dbReference type="PATRIC" id="fig|1414851.3.peg.2151"/>
<dbReference type="InterPro" id="IPR023408">
    <property type="entry name" value="MscS_beta-dom_sf"/>
</dbReference>
<dbReference type="EMBL" id="AYSV01000107">
    <property type="protein sequence ID" value="ETD68330.1"/>
    <property type="molecule type" value="Genomic_DNA"/>
</dbReference>
<keyword evidence="15" id="KW-1185">Reference proteome</keyword>
<dbReference type="GO" id="GO:0005886">
    <property type="term" value="C:plasma membrane"/>
    <property type="evidence" value="ECO:0007669"/>
    <property type="project" value="UniProtKB-SubCell"/>
</dbReference>
<evidence type="ECO:0000256" key="11">
    <source>
        <dbReference type="SAM" id="Phobius"/>
    </source>
</evidence>
<feature type="transmembrane region" description="Helical" evidence="11">
    <location>
        <begin position="69"/>
        <end position="91"/>
    </location>
</feature>
<evidence type="ECO:0000256" key="1">
    <source>
        <dbReference type="ARBA" id="ARBA00004429"/>
    </source>
</evidence>
<evidence type="ECO:0000259" key="12">
    <source>
        <dbReference type="Pfam" id="PF00924"/>
    </source>
</evidence>
<dbReference type="OrthoDB" id="9775207at2"/>
<feature type="transmembrane region" description="Helical" evidence="11">
    <location>
        <begin position="97"/>
        <end position="119"/>
    </location>
</feature>
<sequence>MQKQIQEWLLSKQVDFYPEYLAEGLALLGILISCVVIFYVAYLVLRRIMYTICAKSSFLFMRGLSETRLFTYINYLILAIALQQLAVWWLSPSTLQKIIIVAAQVWFLLNLLLIAFALLNTLTHWTFERNFAGNFPVRGLVQTLKLLLSIGIGIGIVSLMIGQSPLILLSGLGAMTAVLMLVFKDPILGLVAGIQLSANNMLSIGDWLEMGKYNADGAVIDIGLTTVKVKNWDNTITTIPTYALISDSFKNWRSMSESGGRRIKRSVMIDTSTVHFISEEMVQRLTRSPLLSEYIIAKSHELERVNQEADMSLALNGRRLTNLGTFRAYLERYLKNHPKIHQGMTVMVRQLAPTDKGIPIEIYCFSNDVAWVNYEAIQADIFDHIFAVVSEFGLRIYQSPTGYDMRKGLSSRV</sequence>
<keyword evidence="8 11" id="KW-0472">Membrane</keyword>
<feature type="transmembrane region" description="Helical" evidence="11">
    <location>
        <begin position="140"/>
        <end position="160"/>
    </location>
</feature>
<dbReference type="PANTHER" id="PTHR30414:SF0">
    <property type="entry name" value="MINICONDUCTANCE MECHANOSENSITIVE CHANNEL YBDG"/>
    <property type="match status" value="1"/>
</dbReference>
<organism evidence="14 15">
    <name type="scientific">Pelistega indica</name>
    <dbReference type="NCBI Taxonomy" id="1414851"/>
    <lineage>
        <taxon>Bacteria</taxon>
        <taxon>Pseudomonadati</taxon>
        <taxon>Pseudomonadota</taxon>
        <taxon>Betaproteobacteria</taxon>
        <taxon>Burkholderiales</taxon>
        <taxon>Alcaligenaceae</taxon>
        <taxon>Pelistega</taxon>
    </lineage>
</organism>
<feature type="domain" description="Mechanosensitive ion channel MscS C-terminal" evidence="13">
    <location>
        <begin position="331"/>
        <end position="396"/>
    </location>
</feature>
<feature type="domain" description="Mechanosensitive ion channel MscS" evidence="12">
    <location>
        <begin position="185"/>
        <end position="253"/>
    </location>
</feature>
<dbReference type="RefSeq" id="WP_023952365.1">
    <property type="nucleotide sequence ID" value="NZ_AYSV01000107.1"/>
</dbReference>
<evidence type="ECO:0000256" key="3">
    <source>
        <dbReference type="ARBA" id="ARBA00022475"/>
    </source>
</evidence>
<dbReference type="SUPFAM" id="SSF50182">
    <property type="entry name" value="Sm-like ribonucleoproteins"/>
    <property type="match status" value="1"/>
</dbReference>
<evidence type="ECO:0000256" key="2">
    <source>
        <dbReference type="ARBA" id="ARBA00008017"/>
    </source>
</evidence>
<dbReference type="PANTHER" id="PTHR30414">
    <property type="entry name" value="MINICONDUCTANCE MECHANOSENSITIVE CHANNEL YBDG"/>
    <property type="match status" value="1"/>
</dbReference>
<dbReference type="InterPro" id="IPR049278">
    <property type="entry name" value="MS_channel_C"/>
</dbReference>
<dbReference type="InterPro" id="IPR030192">
    <property type="entry name" value="YbdG"/>
</dbReference>
<evidence type="ECO:0000256" key="10">
    <source>
        <dbReference type="ARBA" id="ARBA00093659"/>
    </source>
</evidence>
<feature type="transmembrane region" description="Helical" evidence="11">
    <location>
        <begin position="166"/>
        <end position="183"/>
    </location>
</feature>
<keyword evidence="4" id="KW-0997">Cell inner membrane</keyword>
<keyword evidence="3" id="KW-1003">Cell membrane</keyword>
<evidence type="ECO:0000256" key="6">
    <source>
        <dbReference type="ARBA" id="ARBA00022989"/>
    </source>
</evidence>
<evidence type="ECO:0000313" key="14">
    <source>
        <dbReference type="EMBL" id="ETD68330.1"/>
    </source>
</evidence>
<dbReference type="GO" id="GO:0008381">
    <property type="term" value="F:mechanosensitive monoatomic ion channel activity"/>
    <property type="evidence" value="ECO:0007669"/>
    <property type="project" value="InterPro"/>
</dbReference>
<dbReference type="InterPro" id="IPR010920">
    <property type="entry name" value="LSM_dom_sf"/>
</dbReference>
<evidence type="ECO:0000313" key="15">
    <source>
        <dbReference type="Proteomes" id="UP000018766"/>
    </source>
</evidence>
<keyword evidence="7" id="KW-0346">Stress response</keyword>
<evidence type="ECO:0000256" key="9">
    <source>
        <dbReference type="ARBA" id="ARBA00093630"/>
    </source>
</evidence>
<name>V8FVZ1_9BURK</name>
<accession>V8FVZ1</accession>
<dbReference type="FunFam" id="2.30.30.60:FF:000002">
    <property type="entry name" value="Mechanosensitive ion channel family protein"/>
    <property type="match status" value="1"/>
</dbReference>
<dbReference type="Gene3D" id="2.30.30.60">
    <property type="match status" value="1"/>
</dbReference>
<comment type="subcellular location">
    <subcellularLocation>
        <location evidence="1">Cell inner membrane</location>
        <topology evidence="1">Multi-pass membrane protein</topology>
    </subcellularLocation>
</comment>
<evidence type="ECO:0000256" key="4">
    <source>
        <dbReference type="ARBA" id="ARBA00022519"/>
    </source>
</evidence>
<comment type="similarity">
    <text evidence="2">Belongs to the MscS (TC 1.A.23) family.</text>
</comment>
<evidence type="ECO:0000256" key="7">
    <source>
        <dbReference type="ARBA" id="ARBA00023016"/>
    </source>
</evidence>
<dbReference type="Proteomes" id="UP000018766">
    <property type="component" value="Unassembled WGS sequence"/>
</dbReference>
<comment type="caution">
    <text evidence="14">The sequence shown here is derived from an EMBL/GenBank/DDBJ whole genome shotgun (WGS) entry which is preliminary data.</text>
</comment>
<evidence type="ECO:0000256" key="5">
    <source>
        <dbReference type="ARBA" id="ARBA00022692"/>
    </source>
</evidence>
<evidence type="ECO:0000259" key="13">
    <source>
        <dbReference type="Pfam" id="PF21082"/>
    </source>
</evidence>
<gene>
    <name evidence="14" type="ORF">V757_10290</name>
</gene>
<protein>
    <recommendedName>
        <fullName evidence="9">Mechanosensing system component YbdG</fullName>
    </recommendedName>
    <alternativeName>
        <fullName evidence="10">Mechanosensitive channel homolog YbdG</fullName>
    </alternativeName>
</protein>
<feature type="transmembrane region" description="Helical" evidence="11">
    <location>
        <begin position="20"/>
        <end position="45"/>
    </location>
</feature>
<proteinExistence type="inferred from homology"/>
<dbReference type="AlphaFoldDB" id="V8FVZ1"/>
<dbReference type="Pfam" id="PF21082">
    <property type="entry name" value="MS_channel_3rd"/>
    <property type="match status" value="1"/>
</dbReference>
<evidence type="ECO:0000256" key="8">
    <source>
        <dbReference type="ARBA" id="ARBA00023136"/>
    </source>
</evidence>
<dbReference type="InterPro" id="IPR006685">
    <property type="entry name" value="MscS_channel_2nd"/>
</dbReference>
<dbReference type="Pfam" id="PF00924">
    <property type="entry name" value="MS_channel_2nd"/>
    <property type="match status" value="1"/>
</dbReference>
<dbReference type="GO" id="GO:0071470">
    <property type="term" value="P:cellular response to osmotic stress"/>
    <property type="evidence" value="ECO:0007669"/>
    <property type="project" value="InterPro"/>
</dbReference>
<reference evidence="14 15" key="1">
    <citation type="submission" date="2013-11" db="EMBL/GenBank/DDBJ databases">
        <title>Genomic analysis of Pelistega sp. HM-7.</title>
        <authorList>
            <person name="Kumbhare S.V."/>
            <person name="Shetty S.A."/>
            <person name="Sharma O."/>
            <person name="Dhotre D.P."/>
        </authorList>
    </citation>
    <scope>NUCLEOTIDE SEQUENCE [LARGE SCALE GENOMIC DNA]</scope>
    <source>
        <strain evidence="14 15">HM-7</strain>
    </source>
</reference>
<dbReference type="PROSITE" id="PS51257">
    <property type="entry name" value="PROKAR_LIPOPROTEIN"/>
    <property type="match status" value="1"/>
</dbReference>
<keyword evidence="6 11" id="KW-1133">Transmembrane helix</keyword>
<keyword evidence="5 11" id="KW-0812">Transmembrane</keyword>